<organism evidence="4">
    <name type="scientific">Noccaea caerulescens</name>
    <name type="common">Alpine penny-cress</name>
    <name type="synonym">Thlaspi caerulescens</name>
    <dbReference type="NCBI Taxonomy" id="107243"/>
    <lineage>
        <taxon>Eukaryota</taxon>
        <taxon>Viridiplantae</taxon>
        <taxon>Streptophyta</taxon>
        <taxon>Embryophyta</taxon>
        <taxon>Tracheophyta</taxon>
        <taxon>Spermatophyta</taxon>
        <taxon>Magnoliopsida</taxon>
        <taxon>eudicotyledons</taxon>
        <taxon>Gunneridae</taxon>
        <taxon>Pentapetalae</taxon>
        <taxon>rosids</taxon>
        <taxon>malvids</taxon>
        <taxon>Brassicales</taxon>
        <taxon>Brassicaceae</taxon>
        <taxon>Coluteocarpeae</taxon>
        <taxon>Noccaea</taxon>
    </lineage>
</organism>
<feature type="coiled-coil region" evidence="2">
    <location>
        <begin position="45"/>
        <end position="92"/>
    </location>
</feature>
<name>A0A1J3IHP7_NOCCA</name>
<dbReference type="GO" id="GO:0009902">
    <property type="term" value="P:chloroplast relocation"/>
    <property type="evidence" value="ECO:0007669"/>
    <property type="project" value="TreeGrafter"/>
</dbReference>
<evidence type="ECO:0000313" key="4">
    <source>
        <dbReference type="EMBL" id="JAU78884.1"/>
    </source>
</evidence>
<keyword evidence="3" id="KW-0472">Membrane</keyword>
<evidence type="ECO:0000256" key="1">
    <source>
        <dbReference type="ARBA" id="ARBA00023054"/>
    </source>
</evidence>
<dbReference type="EMBL" id="GEVM01027054">
    <property type="protein sequence ID" value="JAU78884.1"/>
    <property type="molecule type" value="Transcribed_RNA"/>
</dbReference>
<keyword evidence="3" id="KW-0812">Transmembrane</keyword>
<dbReference type="PANTHER" id="PTHR31342">
    <property type="entry name" value="PROTEIN CHUP1, CHLOROPLASTIC"/>
    <property type="match status" value="1"/>
</dbReference>
<feature type="transmembrane region" description="Helical" evidence="3">
    <location>
        <begin position="6"/>
        <end position="23"/>
    </location>
</feature>
<evidence type="ECO:0000256" key="3">
    <source>
        <dbReference type="SAM" id="Phobius"/>
    </source>
</evidence>
<accession>A0A1J3IHP7</accession>
<evidence type="ECO:0000256" key="2">
    <source>
        <dbReference type="SAM" id="Coils"/>
    </source>
</evidence>
<gene>
    <name evidence="4" type="ORF">MP_TR7898_c16_g1_i1_g.23868</name>
</gene>
<dbReference type="InterPro" id="IPR040265">
    <property type="entry name" value="CHUP1/IPGA1-like"/>
</dbReference>
<reference evidence="4" key="1">
    <citation type="submission" date="2016-07" db="EMBL/GenBank/DDBJ databases">
        <title>De novo transcriptome assembly of four accessions of the metal hyperaccumulator plant Noccaea caerulescens.</title>
        <authorList>
            <person name="Blande D."/>
            <person name="Halimaa P."/>
            <person name="Tervahauta A.I."/>
            <person name="Aarts M.G."/>
            <person name="Karenlampi S.O."/>
        </authorList>
    </citation>
    <scope>NUCLEOTIDE SEQUENCE</scope>
</reference>
<dbReference type="GO" id="GO:0009707">
    <property type="term" value="C:chloroplast outer membrane"/>
    <property type="evidence" value="ECO:0007669"/>
    <property type="project" value="TreeGrafter"/>
</dbReference>
<keyword evidence="3" id="KW-1133">Transmembrane helix</keyword>
<proteinExistence type="predicted"/>
<keyword evidence="1 2" id="KW-0175">Coiled coil</keyword>
<sequence length="110" mass="13393">MMRLKIFYLVRLSFHCILIIIAWRKQRNRGDMRARWLISYNDSELERLGQLVKELEERKVKLEGELIDYYGLKEQESDIVEFQRQLKIKTVEIDMLNITINSLQAERKKY</sequence>
<dbReference type="AlphaFoldDB" id="A0A1J3IHP7"/>
<dbReference type="PANTHER" id="PTHR31342:SF7">
    <property type="entry name" value="PROTEIN CHUP1, CHLOROPLASTIC"/>
    <property type="match status" value="1"/>
</dbReference>
<protein>
    <submittedName>
        <fullName evidence="4">Protein CHUP1, chloroplastic</fullName>
    </submittedName>
</protein>